<accession>A0A4Y7IWH6</accession>
<organism evidence="1 2">
    <name type="scientific">Papaver somniferum</name>
    <name type="common">Opium poppy</name>
    <dbReference type="NCBI Taxonomy" id="3469"/>
    <lineage>
        <taxon>Eukaryota</taxon>
        <taxon>Viridiplantae</taxon>
        <taxon>Streptophyta</taxon>
        <taxon>Embryophyta</taxon>
        <taxon>Tracheophyta</taxon>
        <taxon>Spermatophyta</taxon>
        <taxon>Magnoliopsida</taxon>
        <taxon>Ranunculales</taxon>
        <taxon>Papaveraceae</taxon>
        <taxon>Papaveroideae</taxon>
        <taxon>Papaver</taxon>
    </lineage>
</organism>
<evidence type="ECO:0000313" key="1">
    <source>
        <dbReference type="EMBL" id="RZC52506.1"/>
    </source>
</evidence>
<protein>
    <submittedName>
        <fullName evidence="1">Uncharacterized protein</fullName>
    </submittedName>
</protein>
<keyword evidence="2" id="KW-1185">Reference proteome</keyword>
<reference evidence="1 2" key="1">
    <citation type="journal article" date="2018" name="Science">
        <title>The opium poppy genome and morphinan production.</title>
        <authorList>
            <person name="Guo L."/>
            <person name="Winzer T."/>
            <person name="Yang X."/>
            <person name="Li Y."/>
            <person name="Ning Z."/>
            <person name="He Z."/>
            <person name="Teodor R."/>
            <person name="Lu Y."/>
            <person name="Bowser T.A."/>
            <person name="Graham I.A."/>
            <person name="Ye K."/>
        </authorList>
    </citation>
    <scope>NUCLEOTIDE SEQUENCE [LARGE SCALE GENOMIC DNA]</scope>
    <source>
        <strain evidence="2">cv. HN1</strain>
        <tissue evidence="1">Leaves</tissue>
    </source>
</reference>
<sequence length="61" mass="7097">MAKRKARRVAVEQSLPVNVENNVNNKTEKPEIEEKSNTFVDLEVERRIASTQLVMRRNNIC</sequence>
<dbReference type="AlphaFoldDB" id="A0A4Y7IWH6"/>
<evidence type="ECO:0000313" key="2">
    <source>
        <dbReference type="Proteomes" id="UP000316621"/>
    </source>
</evidence>
<gene>
    <name evidence="1" type="ORF">C5167_020928</name>
</gene>
<proteinExistence type="predicted"/>
<dbReference type="Gramene" id="RZC52506">
    <property type="protein sequence ID" value="RZC52506"/>
    <property type="gene ID" value="C5167_020928"/>
</dbReference>
<name>A0A4Y7IWH6_PAPSO</name>
<dbReference type="Proteomes" id="UP000316621">
    <property type="component" value="Chromosome 2"/>
</dbReference>
<dbReference type="EMBL" id="CM010716">
    <property type="protein sequence ID" value="RZC52506.1"/>
    <property type="molecule type" value="Genomic_DNA"/>
</dbReference>